<evidence type="ECO:0000256" key="1">
    <source>
        <dbReference type="SAM" id="MobiDB-lite"/>
    </source>
</evidence>
<reference evidence="3" key="1">
    <citation type="journal article" date="2011" name="Genetics">
        <title>Massive changes in genome architecture accompany the transition to self-fertility in the filamentous fungus Neurospora tetrasperma.</title>
        <authorList>
            <person name="Ellison C.E."/>
            <person name="Stajich J.E."/>
            <person name="Jacobson D.J."/>
            <person name="Natvig D.O."/>
            <person name="Lapidus A."/>
            <person name="Foster B."/>
            <person name="Aerts A."/>
            <person name="Riley R."/>
            <person name="Lindquist E.A."/>
            <person name="Grigoriev I.V."/>
            <person name="Taylor J.W."/>
        </authorList>
    </citation>
    <scope>NUCLEOTIDE SEQUENCE [LARGE SCALE GENOMIC DNA]</scope>
    <source>
        <strain evidence="3">FGSC 2508 / P0657</strain>
    </source>
</reference>
<evidence type="ECO:0000313" key="2">
    <source>
        <dbReference type="EMBL" id="EGO55908.1"/>
    </source>
</evidence>
<sequence>MYRRTGTRARQMGERGGSSNSVDARSRQAARSLPGKAGSQKDIATAAMASVARGCTPVPLSKDPTALVV</sequence>
<keyword evidence="3" id="KW-1185">Reference proteome</keyword>
<name>F8MSG8_NEUT8</name>
<dbReference type="Proteomes" id="UP000008065">
    <property type="component" value="Unassembled WGS sequence"/>
</dbReference>
<feature type="region of interest" description="Disordered" evidence="1">
    <location>
        <begin position="1"/>
        <end position="41"/>
    </location>
</feature>
<dbReference type="HOGENOM" id="CLU_2776565_0_0_1"/>
<dbReference type="GeneID" id="20821996"/>
<dbReference type="AlphaFoldDB" id="F8MSG8"/>
<accession>F8MSG8</accession>
<dbReference type="EMBL" id="GL891306">
    <property type="protein sequence ID" value="EGO55908.1"/>
    <property type="molecule type" value="Genomic_DNA"/>
</dbReference>
<proteinExistence type="predicted"/>
<protein>
    <submittedName>
        <fullName evidence="2">Uncharacterized protein</fullName>
    </submittedName>
</protein>
<organism evidence="2 3">
    <name type="scientific">Neurospora tetrasperma (strain FGSC 2508 / ATCC MYA-4615 / P0657)</name>
    <dbReference type="NCBI Taxonomy" id="510951"/>
    <lineage>
        <taxon>Eukaryota</taxon>
        <taxon>Fungi</taxon>
        <taxon>Dikarya</taxon>
        <taxon>Ascomycota</taxon>
        <taxon>Pezizomycotina</taxon>
        <taxon>Sordariomycetes</taxon>
        <taxon>Sordariomycetidae</taxon>
        <taxon>Sordariales</taxon>
        <taxon>Sordariaceae</taxon>
        <taxon>Neurospora</taxon>
    </lineage>
</organism>
<evidence type="ECO:0000313" key="3">
    <source>
        <dbReference type="Proteomes" id="UP000008065"/>
    </source>
</evidence>
<dbReference type="VEuPathDB" id="FungiDB:NEUTE1DRAFT_103301"/>
<gene>
    <name evidence="2" type="ORF">NEUTE1DRAFT_103301</name>
</gene>
<dbReference type="KEGG" id="nte:NEUTE1DRAFT103301"/>
<dbReference type="RefSeq" id="XP_009853676.1">
    <property type="nucleotide sequence ID" value="XM_009855374.1"/>
</dbReference>